<dbReference type="AlphaFoldDB" id="A0A8H4VY79"/>
<keyword evidence="4" id="KW-1185">Reference proteome</keyword>
<gene>
    <name evidence="3" type="ORF">G7Y89_g11520</name>
</gene>
<organism evidence="3 4">
    <name type="scientific">Cudoniella acicularis</name>
    <dbReference type="NCBI Taxonomy" id="354080"/>
    <lineage>
        <taxon>Eukaryota</taxon>
        <taxon>Fungi</taxon>
        <taxon>Dikarya</taxon>
        <taxon>Ascomycota</taxon>
        <taxon>Pezizomycotina</taxon>
        <taxon>Leotiomycetes</taxon>
        <taxon>Helotiales</taxon>
        <taxon>Tricladiaceae</taxon>
        <taxon>Cudoniella</taxon>
    </lineage>
</organism>
<dbReference type="Proteomes" id="UP000566819">
    <property type="component" value="Unassembled WGS sequence"/>
</dbReference>
<feature type="region of interest" description="Disordered" evidence="1">
    <location>
        <begin position="51"/>
        <end position="92"/>
    </location>
</feature>
<evidence type="ECO:0000256" key="1">
    <source>
        <dbReference type="SAM" id="MobiDB-lite"/>
    </source>
</evidence>
<accession>A0A8H4VY79</accession>
<dbReference type="InterPro" id="IPR045518">
    <property type="entry name" value="2EXR"/>
</dbReference>
<comment type="caution">
    <text evidence="3">The sequence shown here is derived from an EMBL/GenBank/DDBJ whole genome shotgun (WGS) entry which is preliminary data.</text>
</comment>
<dbReference type="Pfam" id="PF20150">
    <property type="entry name" value="2EXR"/>
    <property type="match status" value="1"/>
</dbReference>
<reference evidence="3 4" key="1">
    <citation type="submission" date="2020-03" db="EMBL/GenBank/DDBJ databases">
        <title>Draft Genome Sequence of Cudoniella acicularis.</title>
        <authorList>
            <person name="Buettner E."/>
            <person name="Kellner H."/>
        </authorList>
    </citation>
    <scope>NUCLEOTIDE SEQUENCE [LARGE SCALE GENOMIC DNA]</scope>
    <source>
        <strain evidence="3 4">DSM 108380</strain>
    </source>
</reference>
<feature type="domain" description="2EXR" evidence="2">
    <location>
        <begin position="15"/>
        <end position="137"/>
    </location>
</feature>
<name>A0A8H4VY79_9HELO</name>
<evidence type="ECO:0000259" key="2">
    <source>
        <dbReference type="Pfam" id="PF20150"/>
    </source>
</evidence>
<feature type="region of interest" description="Disordered" evidence="1">
    <location>
        <begin position="234"/>
        <end position="257"/>
    </location>
</feature>
<proteinExistence type="predicted"/>
<protein>
    <recommendedName>
        <fullName evidence="2">2EXR domain-containing protein</fullName>
    </recommendedName>
</protein>
<dbReference type="OrthoDB" id="3561261at2759"/>
<sequence>MPRKSRSARPSYESFTLFSRLPFELRSQIWKLVIVDCTRIIYLQQHSIPTSSTTQSIIPPRKSQDEAIPSLSGSSSISTATPEPHPQPTAYRSRCPPPPLLSTCSESRAIAQTFYTLAFSSPSCPPTTYISFSNDVLYISYSFLQSAVDFWERTGAFHTDLQADIRKVQHLMIGGVWAPYSTEPWCVDFLNDILGTLRAFAGLYSVTLVDGKHDEEDRDLMVLNESCPYECWEWHDDDDDDDEDEDEEPETTCLRKSDPDYIMDPVQRLLSQNSVLNIESSLRGVFVLLGERDIAPALLSLDSSEARVNMLEM</sequence>
<dbReference type="PANTHER" id="PTHR35910:SF6">
    <property type="entry name" value="2EXR DOMAIN-CONTAINING PROTEIN"/>
    <property type="match status" value="1"/>
</dbReference>
<feature type="compositionally biased region" description="Low complexity" evidence="1">
    <location>
        <begin position="51"/>
        <end position="60"/>
    </location>
</feature>
<dbReference type="PANTHER" id="PTHR35910">
    <property type="entry name" value="2EXR DOMAIN-CONTAINING PROTEIN"/>
    <property type="match status" value="1"/>
</dbReference>
<feature type="compositionally biased region" description="Acidic residues" evidence="1">
    <location>
        <begin position="235"/>
        <end position="250"/>
    </location>
</feature>
<evidence type="ECO:0000313" key="4">
    <source>
        <dbReference type="Proteomes" id="UP000566819"/>
    </source>
</evidence>
<evidence type="ECO:0000313" key="3">
    <source>
        <dbReference type="EMBL" id="KAF4626637.1"/>
    </source>
</evidence>
<dbReference type="EMBL" id="JAAMPI010001115">
    <property type="protein sequence ID" value="KAF4626637.1"/>
    <property type="molecule type" value="Genomic_DNA"/>
</dbReference>